<name>A0A103RX33_9BURK</name>
<dbReference type="Gene3D" id="2.60.40.3310">
    <property type="match status" value="1"/>
</dbReference>
<evidence type="ECO:0000313" key="6">
    <source>
        <dbReference type="Proteomes" id="UP000064029"/>
    </source>
</evidence>
<dbReference type="InterPro" id="IPR008966">
    <property type="entry name" value="Adhesion_dom_sf"/>
</dbReference>
<sequence>MILNTLRTLMLFSMALSASLAWTSAFAVCTPRHSGMEKTITLPANISIKAAKIGEVLATNTYKLWTTDESYWCTVNTEMTVAFNGGLELSSYPKVYKTAIKGIGIKVGLQLNPSGTTVYYAPYSWTTTSGYSPQSIVVELVRIDTGVGSGTLSTNFNVTLSGGGMAYTIKSTGSTTVKNDVMFSGCSAVDAVVNVKMGQETTDRLRLGQVAERPFNFDVRCEGLKSTTLPVKVYFAGDSSTDGLLALSGAGASGMASGIGISLVNDKGVKLPFDRSRSITIDHFRSDVGGEIYRFSGVAKYVLTTGEVKSGKADATMTYVIEYN</sequence>
<keyword evidence="1 2" id="KW-0732">Signal</keyword>
<proteinExistence type="predicted"/>
<dbReference type="PANTHER" id="PTHR33420">
    <property type="entry name" value="FIMBRIAL SUBUNIT ELFA-RELATED"/>
    <property type="match status" value="1"/>
</dbReference>
<feature type="chain" id="PRO_5007117666" evidence="2">
    <location>
        <begin position="28"/>
        <end position="324"/>
    </location>
</feature>
<organism evidence="5 6">
    <name type="scientific">Burkholderia ubonensis</name>
    <dbReference type="NCBI Taxonomy" id="101571"/>
    <lineage>
        <taxon>Bacteria</taxon>
        <taxon>Pseudomonadati</taxon>
        <taxon>Pseudomonadota</taxon>
        <taxon>Betaproteobacteria</taxon>
        <taxon>Burkholderiales</taxon>
        <taxon>Burkholderiaceae</taxon>
        <taxon>Burkholderia</taxon>
        <taxon>Burkholderia cepacia complex</taxon>
    </lineage>
</organism>
<dbReference type="AlphaFoldDB" id="A0A103RX33"/>
<protein>
    <submittedName>
        <fullName evidence="5">Uncharacterized protein</fullName>
    </submittedName>
</protein>
<feature type="signal peptide" evidence="2">
    <location>
        <begin position="1"/>
        <end position="27"/>
    </location>
</feature>
<reference evidence="5 6" key="1">
    <citation type="submission" date="2015-11" db="EMBL/GenBank/DDBJ databases">
        <title>Expanding the genomic diversity of Burkholderia species for the development of highly accurate diagnostics.</title>
        <authorList>
            <person name="Sahl J."/>
            <person name="Keim P."/>
            <person name="Wagner D."/>
        </authorList>
    </citation>
    <scope>NUCLEOTIDE SEQUENCE [LARGE SCALE GENOMIC DNA]</scope>
    <source>
        <strain evidence="5 6">MSMB2036</strain>
    </source>
</reference>
<dbReference type="InterPro" id="IPR050263">
    <property type="entry name" value="Bact_Fimbrial_Adh_Pro"/>
</dbReference>
<feature type="domain" description="Fimbrial-type adhesion" evidence="3">
    <location>
        <begin position="188"/>
        <end position="323"/>
    </location>
</feature>
<dbReference type="InterPro" id="IPR036937">
    <property type="entry name" value="Adhesion_dom_fimbrial_sf"/>
</dbReference>
<dbReference type="InterPro" id="IPR000259">
    <property type="entry name" value="Adhesion_dom_fimbrial"/>
</dbReference>
<dbReference type="EMBL" id="LOXM01000019">
    <property type="protein sequence ID" value="KVG75599.1"/>
    <property type="molecule type" value="Genomic_DNA"/>
</dbReference>
<dbReference type="SUPFAM" id="SSF49401">
    <property type="entry name" value="Bacterial adhesins"/>
    <property type="match status" value="1"/>
</dbReference>
<dbReference type="PANTHER" id="PTHR33420:SF3">
    <property type="entry name" value="FIMBRIAL SUBUNIT ELFA"/>
    <property type="match status" value="1"/>
</dbReference>
<dbReference type="RefSeq" id="WP_059749034.1">
    <property type="nucleotide sequence ID" value="NZ_CP013416.1"/>
</dbReference>
<evidence type="ECO:0000313" key="5">
    <source>
        <dbReference type="EMBL" id="KVG75599.1"/>
    </source>
</evidence>
<dbReference type="Gene3D" id="2.60.40.1090">
    <property type="entry name" value="Fimbrial-type adhesion domain"/>
    <property type="match status" value="1"/>
</dbReference>
<evidence type="ECO:0000256" key="2">
    <source>
        <dbReference type="SAM" id="SignalP"/>
    </source>
</evidence>
<dbReference type="Pfam" id="PF00419">
    <property type="entry name" value="Fimbrial"/>
    <property type="match status" value="1"/>
</dbReference>
<dbReference type="OrthoDB" id="7031417at2"/>
<evidence type="ECO:0000256" key="1">
    <source>
        <dbReference type="ARBA" id="ARBA00022729"/>
    </source>
</evidence>
<accession>A0A103RX33</accession>
<dbReference type="Proteomes" id="UP000064029">
    <property type="component" value="Unassembled WGS sequence"/>
</dbReference>
<comment type="caution">
    <text evidence="5">The sequence shown here is derived from an EMBL/GenBank/DDBJ whole genome shotgun (WGS) entry which is preliminary data.</text>
</comment>
<dbReference type="Pfam" id="PF22003">
    <property type="entry name" value="MrkDrd"/>
    <property type="match status" value="1"/>
</dbReference>
<evidence type="ECO:0000259" key="3">
    <source>
        <dbReference type="Pfam" id="PF00419"/>
    </source>
</evidence>
<dbReference type="GO" id="GO:0009289">
    <property type="term" value="C:pilus"/>
    <property type="evidence" value="ECO:0007669"/>
    <property type="project" value="InterPro"/>
</dbReference>
<gene>
    <name evidence="5" type="ORF">WJ33_13995</name>
</gene>
<evidence type="ECO:0000259" key="4">
    <source>
        <dbReference type="Pfam" id="PF22003"/>
    </source>
</evidence>
<dbReference type="InterPro" id="IPR054160">
    <property type="entry name" value="MrkD_recept-bd"/>
</dbReference>
<feature type="domain" description="MrkD-like receptor binding" evidence="4">
    <location>
        <begin position="51"/>
        <end position="154"/>
    </location>
</feature>
<dbReference type="GO" id="GO:0043709">
    <property type="term" value="P:cell adhesion involved in single-species biofilm formation"/>
    <property type="evidence" value="ECO:0007669"/>
    <property type="project" value="TreeGrafter"/>
</dbReference>